<dbReference type="InterPro" id="IPR001647">
    <property type="entry name" value="HTH_TetR"/>
</dbReference>
<dbReference type="InterPro" id="IPR050109">
    <property type="entry name" value="HTH-type_TetR-like_transc_reg"/>
</dbReference>
<feature type="region of interest" description="Disordered" evidence="6">
    <location>
        <begin position="1"/>
        <end position="33"/>
    </location>
</feature>
<keyword evidence="2" id="KW-0805">Transcription regulation</keyword>
<comment type="caution">
    <text evidence="8">The sequence shown here is derived from an EMBL/GenBank/DDBJ whole genome shotgun (WGS) entry which is preliminary data.</text>
</comment>
<dbReference type="Proteomes" id="UP001273589">
    <property type="component" value="Unassembled WGS sequence"/>
</dbReference>
<organism evidence="8 9">
    <name type="scientific">Streptomyces europaeiscabiei</name>
    <dbReference type="NCBI Taxonomy" id="146819"/>
    <lineage>
        <taxon>Bacteria</taxon>
        <taxon>Bacillati</taxon>
        <taxon>Actinomycetota</taxon>
        <taxon>Actinomycetes</taxon>
        <taxon>Kitasatosporales</taxon>
        <taxon>Streptomycetaceae</taxon>
        <taxon>Streptomyces</taxon>
    </lineage>
</organism>
<reference evidence="8" key="1">
    <citation type="journal article" date="2023" name="Microb. Genom.">
        <title>Mesoterricola silvestris gen. nov., sp. nov., Mesoterricola sediminis sp. nov., Geothrix oryzae sp. nov., Geothrix edaphica sp. nov., Geothrix rubra sp. nov., and Geothrix limicola sp. nov., six novel members of Acidobacteriota isolated from soils.</title>
        <authorList>
            <person name="Weisberg A.J."/>
            <person name="Pearce E."/>
            <person name="Kramer C.G."/>
            <person name="Chang J.H."/>
            <person name="Clarke C.R."/>
        </authorList>
    </citation>
    <scope>NUCLEOTIDE SEQUENCE</scope>
    <source>
        <strain evidence="8">ND06-05F</strain>
    </source>
</reference>
<feature type="DNA-binding region" description="H-T-H motif" evidence="5">
    <location>
        <begin position="53"/>
        <end position="72"/>
    </location>
</feature>
<evidence type="ECO:0000256" key="6">
    <source>
        <dbReference type="SAM" id="MobiDB-lite"/>
    </source>
</evidence>
<dbReference type="InterPro" id="IPR036271">
    <property type="entry name" value="Tet_transcr_reg_TetR-rel_C_sf"/>
</dbReference>
<dbReference type="GO" id="GO:0046677">
    <property type="term" value="P:response to antibiotic"/>
    <property type="evidence" value="ECO:0007669"/>
    <property type="project" value="InterPro"/>
</dbReference>
<dbReference type="SUPFAM" id="SSF48498">
    <property type="entry name" value="Tetracyclin repressor-like, C-terminal domain"/>
    <property type="match status" value="1"/>
</dbReference>
<dbReference type="AlphaFoldDB" id="A0AAJ2PSR5"/>
<evidence type="ECO:0000256" key="2">
    <source>
        <dbReference type="ARBA" id="ARBA00023015"/>
    </source>
</evidence>
<dbReference type="InterPro" id="IPR009057">
    <property type="entry name" value="Homeodomain-like_sf"/>
</dbReference>
<evidence type="ECO:0000313" key="9">
    <source>
        <dbReference type="Proteomes" id="UP001273589"/>
    </source>
</evidence>
<dbReference type="PROSITE" id="PS50977">
    <property type="entry name" value="HTH_TETR_2"/>
    <property type="match status" value="1"/>
</dbReference>
<protein>
    <submittedName>
        <fullName evidence="8">TetR/AcrR family transcriptional regulator C-terminal domain-containing protein</fullName>
    </submittedName>
</protein>
<dbReference type="Pfam" id="PF02909">
    <property type="entry name" value="TetR_C_1"/>
    <property type="match status" value="1"/>
</dbReference>
<name>A0AAJ2PSR5_9ACTN</name>
<evidence type="ECO:0000256" key="1">
    <source>
        <dbReference type="ARBA" id="ARBA00022491"/>
    </source>
</evidence>
<dbReference type="InterPro" id="IPR003012">
    <property type="entry name" value="Tet_transcr_reg_TetR"/>
</dbReference>
<proteinExistence type="predicted"/>
<dbReference type="PANTHER" id="PTHR30055:SF151">
    <property type="entry name" value="TRANSCRIPTIONAL REGULATORY PROTEIN"/>
    <property type="match status" value="1"/>
</dbReference>
<dbReference type="GO" id="GO:0045892">
    <property type="term" value="P:negative regulation of DNA-templated transcription"/>
    <property type="evidence" value="ECO:0007669"/>
    <property type="project" value="InterPro"/>
</dbReference>
<evidence type="ECO:0000256" key="5">
    <source>
        <dbReference type="PROSITE-ProRule" id="PRU00335"/>
    </source>
</evidence>
<sequence>MASATTLVPGSPDWWANRPPAPTHRRGRPPMDGDRITETALKLIDEVGAQALTLRMLADALDSGTATLYRHFNNRDELLALVADRILGEVHVPPEESAGTSWREAATLAAEAFHATLCRHPRAVPLLAAQVPVGPNALRARERLLGLFLHHGFSVRLAARAYTALGHYVTGFAIQQYGPGTPLHEDQLRLRVYYRALDSAAYPATTAAADDLTSVRLPEEFRFGLELLLDGLEQARLRESQVRGDTVEH</sequence>
<keyword evidence="4" id="KW-0804">Transcription</keyword>
<dbReference type="SUPFAM" id="SSF46689">
    <property type="entry name" value="Homeodomain-like"/>
    <property type="match status" value="1"/>
</dbReference>
<evidence type="ECO:0000313" key="8">
    <source>
        <dbReference type="EMBL" id="MDX3132832.1"/>
    </source>
</evidence>
<gene>
    <name evidence="8" type="ORF">PV367_24330</name>
</gene>
<feature type="domain" description="HTH tetR-type" evidence="7">
    <location>
        <begin position="30"/>
        <end position="90"/>
    </location>
</feature>
<dbReference type="GO" id="GO:0003700">
    <property type="term" value="F:DNA-binding transcription factor activity"/>
    <property type="evidence" value="ECO:0007669"/>
    <property type="project" value="TreeGrafter"/>
</dbReference>
<dbReference type="Gene3D" id="1.10.357.10">
    <property type="entry name" value="Tetracycline Repressor, domain 2"/>
    <property type="match status" value="1"/>
</dbReference>
<dbReference type="InterPro" id="IPR004111">
    <property type="entry name" value="Repressor_TetR_C"/>
</dbReference>
<dbReference type="RefSeq" id="WP_319694171.1">
    <property type="nucleotide sequence ID" value="NZ_JARAWN010000166.1"/>
</dbReference>
<evidence type="ECO:0000256" key="4">
    <source>
        <dbReference type="ARBA" id="ARBA00023163"/>
    </source>
</evidence>
<dbReference type="PANTHER" id="PTHR30055">
    <property type="entry name" value="HTH-TYPE TRANSCRIPTIONAL REGULATOR RUTR"/>
    <property type="match status" value="1"/>
</dbReference>
<keyword evidence="3 5" id="KW-0238">DNA-binding</keyword>
<evidence type="ECO:0000259" key="7">
    <source>
        <dbReference type="PROSITE" id="PS50977"/>
    </source>
</evidence>
<accession>A0AAJ2PSR5</accession>
<evidence type="ECO:0000256" key="3">
    <source>
        <dbReference type="ARBA" id="ARBA00023125"/>
    </source>
</evidence>
<keyword evidence="1" id="KW-0678">Repressor</keyword>
<dbReference type="PRINTS" id="PR00400">
    <property type="entry name" value="TETREPRESSOR"/>
</dbReference>
<dbReference type="EMBL" id="JARAWN010000166">
    <property type="protein sequence ID" value="MDX3132832.1"/>
    <property type="molecule type" value="Genomic_DNA"/>
</dbReference>
<dbReference type="GO" id="GO:0000976">
    <property type="term" value="F:transcription cis-regulatory region binding"/>
    <property type="evidence" value="ECO:0007669"/>
    <property type="project" value="TreeGrafter"/>
</dbReference>
<dbReference type="Pfam" id="PF00440">
    <property type="entry name" value="TetR_N"/>
    <property type="match status" value="1"/>
</dbReference>